<protein>
    <submittedName>
        <fullName evidence="2">Uncharacterized protein</fullName>
    </submittedName>
</protein>
<keyword evidence="3" id="KW-1185">Reference proteome</keyword>
<evidence type="ECO:0000313" key="3">
    <source>
        <dbReference type="Proteomes" id="UP001302676"/>
    </source>
</evidence>
<accession>A0AAN6V0J4</accession>
<dbReference type="PANTHER" id="PTHR42085">
    <property type="entry name" value="F-BOX DOMAIN-CONTAINING PROTEIN"/>
    <property type="match status" value="1"/>
</dbReference>
<dbReference type="PANTHER" id="PTHR42085:SF2">
    <property type="entry name" value="F-BOX DOMAIN-CONTAINING PROTEIN"/>
    <property type="match status" value="1"/>
</dbReference>
<dbReference type="AlphaFoldDB" id="A0AAN6V0J4"/>
<dbReference type="InterPro" id="IPR038883">
    <property type="entry name" value="AN11006-like"/>
</dbReference>
<evidence type="ECO:0000313" key="2">
    <source>
        <dbReference type="EMBL" id="KAK4142495.1"/>
    </source>
</evidence>
<sequence length="614" mass="70541">MDQDLASSNTLQPPFLRLPPPIREEVYRLPYYCLDQWPASFRGLLLTCRLVYAEVATLLYSANLFVLHFADARSFTPLYALSPLALSSLTALRVVLNQASCHQRLLKATDFDDCCGAFCEEKLHYGSHYRRHQRPFLTVARGSENGEEDEDDAKEDPETEARIVPEKWRAAVQHIAPHITPARLKLSFVCDINPKHTDAVDLANLLLTSLSVLPVLKGCEIRLSKEPDAGLSRMAHDTSLQLCGIRRPYLTPPAGKITFVTLPRELRLRVLEYTDLVTPSKEVWWSRKDHQYSWGTLYSQKKCYTADGRCLYYPQCPDLGRCTFRTTSDQDIPSGSPAGCFCARRHGAYSSRCVCWAEPRPALFLVCRTLCRDAQLVFYSGNRFVIHDLSPSCEAEYSHRNPPRARFGENRNVPVNVTYPYDRFGVSIFFRDIIPSHCIAYLRSLEISFPLRLERSWPTPDSPAMQDWCETVDWLRGKINGPGLTLGFVDAEYSDYYYGSDDHDIITEEEADMMHKSILAILTPLNQLAKGPNALNRFYTDVVYPWEWTARSYRRWLDHREWGGNPRELRRAFRTRHNRTLETLVMGDQYHTMFADGNRATPYPSVFKQVQFCV</sequence>
<name>A0AAN6V0J4_9PEZI</name>
<feature type="compositionally biased region" description="Acidic residues" evidence="1">
    <location>
        <begin position="145"/>
        <end position="158"/>
    </location>
</feature>
<dbReference type="EMBL" id="MU853597">
    <property type="protein sequence ID" value="KAK4142495.1"/>
    <property type="molecule type" value="Genomic_DNA"/>
</dbReference>
<dbReference type="Proteomes" id="UP001302676">
    <property type="component" value="Unassembled WGS sequence"/>
</dbReference>
<gene>
    <name evidence="2" type="ORF">C8A04DRAFT_38278</name>
</gene>
<reference evidence="2" key="2">
    <citation type="submission" date="2023-05" db="EMBL/GenBank/DDBJ databases">
        <authorList>
            <consortium name="Lawrence Berkeley National Laboratory"/>
            <person name="Steindorff A."/>
            <person name="Hensen N."/>
            <person name="Bonometti L."/>
            <person name="Westerberg I."/>
            <person name="Brannstrom I.O."/>
            <person name="Guillou S."/>
            <person name="Cros-Aarteil S."/>
            <person name="Calhoun S."/>
            <person name="Haridas S."/>
            <person name="Kuo A."/>
            <person name="Mondo S."/>
            <person name="Pangilinan J."/>
            <person name="Riley R."/>
            <person name="Labutti K."/>
            <person name="Andreopoulos B."/>
            <person name="Lipzen A."/>
            <person name="Chen C."/>
            <person name="Yanf M."/>
            <person name="Daum C."/>
            <person name="Ng V."/>
            <person name="Clum A."/>
            <person name="Ohm R."/>
            <person name="Martin F."/>
            <person name="Silar P."/>
            <person name="Natvig D."/>
            <person name="Lalanne C."/>
            <person name="Gautier V."/>
            <person name="Ament-Velasquez S.L."/>
            <person name="Kruys A."/>
            <person name="Hutchinson M.I."/>
            <person name="Powell A.J."/>
            <person name="Barry K."/>
            <person name="Miller A.N."/>
            <person name="Grigoriev I.V."/>
            <person name="Debuchy R."/>
            <person name="Gladieux P."/>
            <person name="Thoren M.H."/>
            <person name="Johannesson H."/>
        </authorList>
    </citation>
    <scope>NUCLEOTIDE SEQUENCE</scope>
    <source>
        <strain evidence="2">CBS 141.50</strain>
    </source>
</reference>
<dbReference type="GeneID" id="87820802"/>
<feature type="region of interest" description="Disordered" evidence="1">
    <location>
        <begin position="140"/>
        <end position="159"/>
    </location>
</feature>
<organism evidence="2 3">
    <name type="scientific">Dichotomopilus funicola</name>
    <dbReference type="NCBI Taxonomy" id="1934379"/>
    <lineage>
        <taxon>Eukaryota</taxon>
        <taxon>Fungi</taxon>
        <taxon>Dikarya</taxon>
        <taxon>Ascomycota</taxon>
        <taxon>Pezizomycotina</taxon>
        <taxon>Sordariomycetes</taxon>
        <taxon>Sordariomycetidae</taxon>
        <taxon>Sordariales</taxon>
        <taxon>Chaetomiaceae</taxon>
        <taxon>Dichotomopilus</taxon>
    </lineage>
</organism>
<comment type="caution">
    <text evidence="2">The sequence shown here is derived from an EMBL/GenBank/DDBJ whole genome shotgun (WGS) entry which is preliminary data.</text>
</comment>
<reference evidence="2" key="1">
    <citation type="journal article" date="2023" name="Mol. Phylogenet. Evol.">
        <title>Genome-scale phylogeny and comparative genomics of the fungal order Sordariales.</title>
        <authorList>
            <person name="Hensen N."/>
            <person name="Bonometti L."/>
            <person name="Westerberg I."/>
            <person name="Brannstrom I.O."/>
            <person name="Guillou S."/>
            <person name="Cros-Aarteil S."/>
            <person name="Calhoun S."/>
            <person name="Haridas S."/>
            <person name="Kuo A."/>
            <person name="Mondo S."/>
            <person name="Pangilinan J."/>
            <person name="Riley R."/>
            <person name="LaButti K."/>
            <person name="Andreopoulos B."/>
            <person name="Lipzen A."/>
            <person name="Chen C."/>
            <person name="Yan M."/>
            <person name="Daum C."/>
            <person name="Ng V."/>
            <person name="Clum A."/>
            <person name="Steindorff A."/>
            <person name="Ohm R.A."/>
            <person name="Martin F."/>
            <person name="Silar P."/>
            <person name="Natvig D.O."/>
            <person name="Lalanne C."/>
            <person name="Gautier V."/>
            <person name="Ament-Velasquez S.L."/>
            <person name="Kruys A."/>
            <person name="Hutchinson M.I."/>
            <person name="Powell A.J."/>
            <person name="Barry K."/>
            <person name="Miller A.N."/>
            <person name="Grigoriev I.V."/>
            <person name="Debuchy R."/>
            <person name="Gladieux P."/>
            <person name="Hiltunen Thoren M."/>
            <person name="Johannesson H."/>
        </authorList>
    </citation>
    <scope>NUCLEOTIDE SEQUENCE</scope>
    <source>
        <strain evidence="2">CBS 141.50</strain>
    </source>
</reference>
<dbReference type="RefSeq" id="XP_062635866.1">
    <property type="nucleotide sequence ID" value="XM_062784189.1"/>
</dbReference>
<evidence type="ECO:0000256" key="1">
    <source>
        <dbReference type="SAM" id="MobiDB-lite"/>
    </source>
</evidence>
<proteinExistence type="predicted"/>